<feature type="transmembrane region" description="Helical" evidence="1">
    <location>
        <begin position="122"/>
        <end position="152"/>
    </location>
</feature>
<dbReference type="AlphaFoldDB" id="W6AAM6"/>
<keyword evidence="1" id="KW-0472">Membrane</keyword>
<proteinExistence type="predicted"/>
<keyword evidence="1" id="KW-1133">Transmembrane helix</keyword>
<reference evidence="2 3" key="1">
    <citation type="journal article" date="2014" name="Genome Biol. Evol.">
        <title>Molecular evolution of the substrate utilization strategies and putative virulence factors in mosquito-associated Spiroplasma species.</title>
        <authorList>
            <person name="Chang T.H."/>
            <person name="Lo W.S."/>
            <person name="Ku C."/>
            <person name="Chen L.L."/>
            <person name="Kuo C.H."/>
        </authorList>
    </citation>
    <scope>NUCLEOTIDE SEQUENCE [LARGE SCALE GENOMIC DNA]</scope>
    <source>
        <strain evidence="2">Ar-1343</strain>
    </source>
</reference>
<feature type="transmembrane region" description="Helical" evidence="1">
    <location>
        <begin position="195"/>
        <end position="215"/>
    </location>
</feature>
<evidence type="ECO:0000313" key="3">
    <source>
        <dbReference type="Proteomes" id="UP000019265"/>
    </source>
</evidence>
<dbReference type="STRING" id="1276257.SSABA_v1c07100"/>
<name>W6AAM6_9MOLU</name>
<dbReference type="OrthoDB" id="389080at2"/>
<feature type="transmembrane region" description="Helical" evidence="1">
    <location>
        <begin position="164"/>
        <end position="188"/>
    </location>
</feature>
<protein>
    <submittedName>
        <fullName evidence="2">ABC transporter permease</fullName>
    </submittedName>
</protein>
<dbReference type="KEGG" id="ssab:SSABA_v1c07100"/>
<feature type="transmembrane region" description="Helical" evidence="1">
    <location>
        <begin position="46"/>
        <end position="66"/>
    </location>
</feature>
<evidence type="ECO:0000313" key="2">
    <source>
        <dbReference type="EMBL" id="AHI54112.1"/>
    </source>
</evidence>
<dbReference type="Proteomes" id="UP000019265">
    <property type="component" value="Chromosome"/>
</dbReference>
<evidence type="ECO:0000256" key="1">
    <source>
        <dbReference type="SAM" id="Phobius"/>
    </source>
</evidence>
<dbReference type="EMBL" id="CP006934">
    <property type="protein sequence ID" value="AHI54112.1"/>
    <property type="molecule type" value="Genomic_DNA"/>
</dbReference>
<feature type="transmembrane region" description="Helical" evidence="1">
    <location>
        <begin position="72"/>
        <end position="93"/>
    </location>
</feature>
<dbReference type="HOGENOM" id="CLU_032293_0_0_14"/>
<dbReference type="eggNOG" id="COG1277">
    <property type="taxonomic scope" value="Bacteria"/>
</dbReference>
<gene>
    <name evidence="2" type="ORF">SSABA_v1c07100</name>
</gene>
<accession>W6AAM6</accession>
<sequence>MEIKVIKEQPTAAEAETNLSKPKVKITGIAFTNIIFAKIFKQLSTFVLLVVSLLTTLIFTILFLTAKNEGQILVYFDYFFVVFMSFIIFVSVMKITQTLWKTQFEDKSIVIYQAQSISRAKLFFAMYMSSLLLIYTVILLNLLTMVLVFSLIKFTLNFVFIKFWLTMLIYSLIASFCLISFCTFVNVMFSQSFSLILFTFILAATFICSLPYQFYKESVKNLNITVTDGEGYFPNSINTAFKVEDIENYLNFQKYVRSGRIRYPHLSKWLNTYYIDGDYTVDKFDKESSSCSPSLQPGSIGTCPLEERQLMWRDLGMLNTTTSTSSMKDVTLANVPTNDNSWGADYPQKKDVVSFEFEFTNFVSYTQLLGLVDDARMRGDEEKALVLNDFANYYTDLLVYYEADAKNDEYPDESSFSKGENRMLYAAGSKFGPLLDFKSGKVIKSGGEEFELQKSHFISLVVSANDSKQTLRVEKIGSASQKFQNFLTDSYEPVYLAARILETYFINQTSNFTYLNNLTVPTNNSVWKDYSKKTFSNRLISNFNFLENFLQFFTFNRGFSYNDFWFTPGSNSNISFDGQKNLFLSYDEPQIFLKQLPSENMQIDFDKWENYKSNRYLFVAGYAITCFILTTITAHIFKRMDIN</sequence>
<dbReference type="PATRIC" id="fig|1276257.3.peg.722"/>
<keyword evidence="3" id="KW-1185">Reference proteome</keyword>
<organism evidence="2 3">
    <name type="scientific">Spiroplasma sabaudiense Ar-1343</name>
    <dbReference type="NCBI Taxonomy" id="1276257"/>
    <lineage>
        <taxon>Bacteria</taxon>
        <taxon>Bacillati</taxon>
        <taxon>Mycoplasmatota</taxon>
        <taxon>Mollicutes</taxon>
        <taxon>Entomoplasmatales</taxon>
        <taxon>Spiroplasmataceae</taxon>
        <taxon>Spiroplasma</taxon>
    </lineage>
</organism>
<keyword evidence="1" id="KW-0812">Transmembrane</keyword>
<feature type="transmembrane region" description="Helical" evidence="1">
    <location>
        <begin position="616"/>
        <end position="637"/>
    </location>
</feature>
<dbReference type="RefSeq" id="WP_025251250.1">
    <property type="nucleotide sequence ID" value="NZ_CP006934.1"/>
</dbReference>